<evidence type="ECO:0000313" key="1">
    <source>
        <dbReference type="EMBL" id="KAA6315350.1"/>
    </source>
</evidence>
<protein>
    <submittedName>
        <fullName evidence="1">Uncharacterized protein</fullName>
    </submittedName>
</protein>
<reference evidence="1" key="1">
    <citation type="submission" date="2019-03" db="EMBL/GenBank/DDBJ databases">
        <title>Single cell metagenomics reveals metabolic interactions within the superorganism composed of flagellate Streblomastix strix and complex community of Bacteroidetes bacteria on its surface.</title>
        <authorList>
            <person name="Treitli S.C."/>
            <person name="Kolisko M."/>
            <person name="Husnik F."/>
            <person name="Keeling P."/>
            <person name="Hampl V."/>
        </authorList>
    </citation>
    <scope>NUCLEOTIDE SEQUENCE</scope>
    <source>
        <strain evidence="1">STM</strain>
    </source>
</reference>
<comment type="caution">
    <text evidence="1">The sequence shown here is derived from an EMBL/GenBank/DDBJ whole genome shotgun (WGS) entry which is preliminary data.</text>
</comment>
<name>A0A5J4Q2Q3_9ZZZZ</name>
<dbReference type="EMBL" id="SNRY01005284">
    <property type="protein sequence ID" value="KAA6315350.1"/>
    <property type="molecule type" value="Genomic_DNA"/>
</dbReference>
<sequence length="30" mass="3775">KLKKENEKGMFFLLRLLQRQFLFHVRKTPK</sequence>
<proteinExistence type="predicted"/>
<gene>
    <name evidence="1" type="ORF">EZS27_034180</name>
</gene>
<accession>A0A5J4Q2Q3</accession>
<feature type="non-terminal residue" evidence="1">
    <location>
        <position position="1"/>
    </location>
</feature>
<organism evidence="1">
    <name type="scientific">termite gut metagenome</name>
    <dbReference type="NCBI Taxonomy" id="433724"/>
    <lineage>
        <taxon>unclassified sequences</taxon>
        <taxon>metagenomes</taxon>
        <taxon>organismal metagenomes</taxon>
    </lineage>
</organism>
<dbReference type="AlphaFoldDB" id="A0A5J4Q2Q3"/>